<proteinExistence type="inferred from homology"/>
<feature type="region of interest" description="Disordered" evidence="8">
    <location>
        <begin position="1"/>
        <end position="88"/>
    </location>
</feature>
<evidence type="ECO:0000313" key="10">
    <source>
        <dbReference type="Ensembl" id="ENSCANP00000025883.1"/>
    </source>
</evidence>
<dbReference type="Ensembl" id="ENSCANT00000048889.1">
    <property type="protein sequence ID" value="ENSCANP00000025883.1"/>
    <property type="gene ID" value="ENSCANG00000036368.1"/>
</dbReference>
<dbReference type="InterPro" id="IPR011992">
    <property type="entry name" value="EF-hand-dom_pair"/>
</dbReference>
<feature type="compositionally biased region" description="Basic and acidic residues" evidence="8">
    <location>
        <begin position="68"/>
        <end position="78"/>
    </location>
</feature>
<dbReference type="PANTHER" id="PTHR22611:SF1">
    <property type="entry name" value="PROTEIN NAKED CUTICLE HOMOLOG 2"/>
    <property type="match status" value="1"/>
</dbReference>
<dbReference type="GO" id="GO:0016055">
    <property type="term" value="P:Wnt signaling pathway"/>
    <property type="evidence" value="ECO:0007669"/>
    <property type="project" value="UniProtKB-UniRule"/>
</dbReference>
<feature type="compositionally biased region" description="Basic and acidic residues" evidence="8">
    <location>
        <begin position="370"/>
        <end position="380"/>
    </location>
</feature>
<keyword evidence="6" id="KW-0472">Membrane</keyword>
<dbReference type="GO" id="GO:0090090">
    <property type="term" value="P:negative regulation of canonical Wnt signaling pathway"/>
    <property type="evidence" value="ECO:0007669"/>
    <property type="project" value="UniProtKB-ARBA"/>
</dbReference>
<accession>A0A2K5JAD0</accession>
<evidence type="ECO:0000256" key="8">
    <source>
        <dbReference type="SAM" id="MobiDB-lite"/>
    </source>
</evidence>
<evidence type="ECO:0000259" key="9">
    <source>
        <dbReference type="PROSITE" id="PS50222"/>
    </source>
</evidence>
<evidence type="ECO:0000256" key="3">
    <source>
        <dbReference type="ARBA" id="ARBA00022490"/>
    </source>
</evidence>
<feature type="compositionally biased region" description="Low complexity" evidence="8">
    <location>
        <begin position="310"/>
        <end position="329"/>
    </location>
</feature>
<dbReference type="OMA" id="RQEHHGK"/>
<evidence type="ECO:0000256" key="6">
    <source>
        <dbReference type="ARBA" id="ARBA00023136"/>
    </source>
</evidence>
<dbReference type="InterPro" id="IPR040140">
    <property type="entry name" value="Nkd-like"/>
</dbReference>
<comment type="subcellular location">
    <subcellularLocation>
        <location evidence="7">Cell membrane</location>
    </subcellularLocation>
    <subcellularLocation>
        <location evidence="7">Cytoplasm</location>
    </subcellularLocation>
</comment>
<dbReference type="AlphaFoldDB" id="A0A2K5JAD0"/>
<keyword evidence="3" id="KW-0963">Cytoplasm</keyword>
<dbReference type="PROSITE" id="PS50222">
    <property type="entry name" value="EF_HAND_2"/>
    <property type="match status" value="1"/>
</dbReference>
<sequence length="380" mass="41821">DSFVASAYASGRKGAEETERRARDKQELPNGNPKEGPFREDQCPLEVALPAEKAEGHERPGQQLSADDGERAANREGPRGPGGQRLNIDALQCDVSVQDGDRQEWTFTLYDFDNCGKVTREDMSSLMHTIYEVVDASVNHSSGSSKTLRVKLTVSPEPSSKRKEGPPAGQDREPNRCRTEGELPEEPRVADRRLSAHVRRPSADPQPCSERGPYCVDENTERRNHYLDLAGIENYTSRFGPGSPPVQAKQEPQGRASHLQARSRSQEPDTHAVHHRRSQVLVEHVPSVEPAARALDPPPRPKGPEKQFLKSPKGSGKPPGVPASSKSGKAFSYYLPAVLSPQAPQDGHHLPQPPPQPPPPPYGHKRYRQKGREGHSPLKA</sequence>
<keyword evidence="11" id="KW-1185">Reference proteome</keyword>
<protein>
    <recommendedName>
        <fullName evidence="7">Protein naked cuticle homolog</fullName>
    </recommendedName>
</protein>
<dbReference type="PANTHER" id="PTHR22611">
    <property type="entry name" value="PROTEIN NAKED CUTICLE"/>
    <property type="match status" value="1"/>
</dbReference>
<evidence type="ECO:0000313" key="11">
    <source>
        <dbReference type="Proteomes" id="UP000233080"/>
    </source>
</evidence>
<dbReference type="Proteomes" id="UP000233080">
    <property type="component" value="Unassembled WGS sequence"/>
</dbReference>
<name>A0A2K5JAD0_COLAP</name>
<dbReference type="GO" id="GO:0005509">
    <property type="term" value="F:calcium ion binding"/>
    <property type="evidence" value="ECO:0007669"/>
    <property type="project" value="InterPro"/>
</dbReference>
<keyword evidence="4 7" id="KW-0879">Wnt signaling pathway</keyword>
<dbReference type="GO" id="GO:0005886">
    <property type="term" value="C:plasma membrane"/>
    <property type="evidence" value="ECO:0007669"/>
    <property type="project" value="UniProtKB-SubCell"/>
</dbReference>
<keyword evidence="2 7" id="KW-1003">Cell membrane</keyword>
<feature type="domain" description="EF-hand" evidence="9">
    <location>
        <begin position="98"/>
        <end position="133"/>
    </location>
</feature>
<evidence type="ECO:0000256" key="1">
    <source>
        <dbReference type="ARBA" id="ARBA00007081"/>
    </source>
</evidence>
<feature type="compositionally biased region" description="Basic and acidic residues" evidence="8">
    <location>
        <begin position="159"/>
        <end position="194"/>
    </location>
</feature>
<keyword evidence="5" id="KW-0479">Metal-binding</keyword>
<organism evidence="10 11">
    <name type="scientific">Colobus angolensis palliatus</name>
    <name type="common">Peters' Angolan colobus</name>
    <dbReference type="NCBI Taxonomy" id="336983"/>
    <lineage>
        <taxon>Eukaryota</taxon>
        <taxon>Metazoa</taxon>
        <taxon>Chordata</taxon>
        <taxon>Craniata</taxon>
        <taxon>Vertebrata</taxon>
        <taxon>Euteleostomi</taxon>
        <taxon>Mammalia</taxon>
        <taxon>Eutheria</taxon>
        <taxon>Euarchontoglires</taxon>
        <taxon>Primates</taxon>
        <taxon>Haplorrhini</taxon>
        <taxon>Catarrhini</taxon>
        <taxon>Cercopithecidae</taxon>
        <taxon>Colobinae</taxon>
        <taxon>Colobus</taxon>
    </lineage>
</organism>
<dbReference type="InterPro" id="IPR002048">
    <property type="entry name" value="EF_hand_dom"/>
</dbReference>
<reference evidence="10" key="2">
    <citation type="submission" date="2025-09" db="UniProtKB">
        <authorList>
            <consortium name="Ensembl"/>
        </authorList>
    </citation>
    <scope>IDENTIFICATION</scope>
</reference>
<feature type="compositionally biased region" description="Pro residues" evidence="8">
    <location>
        <begin position="351"/>
        <end position="362"/>
    </location>
</feature>
<feature type="compositionally biased region" description="Basic and acidic residues" evidence="8">
    <location>
        <begin position="13"/>
        <end position="27"/>
    </location>
</feature>
<evidence type="ECO:0000256" key="7">
    <source>
        <dbReference type="RuleBase" id="RU367060"/>
    </source>
</evidence>
<feature type="region of interest" description="Disordered" evidence="8">
    <location>
        <begin position="141"/>
        <end position="216"/>
    </location>
</feature>
<comment type="similarity">
    <text evidence="1 7">Belongs to the NKD family.</text>
</comment>
<dbReference type="STRING" id="336983.ENSCANP00000025883"/>
<comment type="function">
    <text evidence="7">Cell autonomous antagonist of the canonical Wnt signaling pathway.</text>
</comment>
<dbReference type="GO" id="GO:0005737">
    <property type="term" value="C:cytoplasm"/>
    <property type="evidence" value="ECO:0007669"/>
    <property type="project" value="UniProtKB-SubCell"/>
</dbReference>
<evidence type="ECO:0000256" key="4">
    <source>
        <dbReference type="ARBA" id="ARBA00022687"/>
    </source>
</evidence>
<reference evidence="10" key="1">
    <citation type="submission" date="2025-08" db="UniProtKB">
        <authorList>
            <consortium name="Ensembl"/>
        </authorList>
    </citation>
    <scope>IDENTIFICATION</scope>
</reference>
<evidence type="ECO:0000256" key="5">
    <source>
        <dbReference type="ARBA" id="ARBA00022723"/>
    </source>
</evidence>
<evidence type="ECO:0000256" key="2">
    <source>
        <dbReference type="ARBA" id="ARBA00022475"/>
    </source>
</evidence>
<feature type="region of interest" description="Disordered" evidence="8">
    <location>
        <begin position="235"/>
        <end position="380"/>
    </location>
</feature>
<dbReference type="SUPFAM" id="SSF47473">
    <property type="entry name" value="EF-hand"/>
    <property type="match status" value="1"/>
</dbReference>